<dbReference type="InterPro" id="IPR042099">
    <property type="entry name" value="ANL_N_sf"/>
</dbReference>
<dbReference type="SUPFAM" id="SSF56801">
    <property type="entry name" value="Acetyl-CoA synthetase-like"/>
    <property type="match status" value="1"/>
</dbReference>
<dbReference type="PANTHER" id="PTHR43201:SF5">
    <property type="entry name" value="MEDIUM-CHAIN ACYL-COA LIGASE ACSF2, MITOCHONDRIAL"/>
    <property type="match status" value="1"/>
</dbReference>
<feature type="domain" description="AMP-binding enzyme C-terminal" evidence="4">
    <location>
        <begin position="436"/>
        <end position="511"/>
    </location>
</feature>
<dbReference type="RefSeq" id="WP_115689089.1">
    <property type="nucleotide sequence ID" value="NZ_CP031417.1"/>
</dbReference>
<feature type="domain" description="AMP-dependent synthetase/ligase" evidence="3">
    <location>
        <begin position="27"/>
        <end position="385"/>
    </location>
</feature>
<dbReference type="Pfam" id="PF00501">
    <property type="entry name" value="AMP-binding"/>
    <property type="match status" value="1"/>
</dbReference>
<dbReference type="Pfam" id="PF13193">
    <property type="entry name" value="AMP-binding_C"/>
    <property type="match status" value="1"/>
</dbReference>
<dbReference type="NCBIfam" id="NF004808">
    <property type="entry name" value="PRK06155.1"/>
    <property type="match status" value="1"/>
</dbReference>
<dbReference type="InterPro" id="IPR000873">
    <property type="entry name" value="AMP-dep_synth/lig_dom"/>
</dbReference>
<dbReference type="AlphaFoldDB" id="A0A345ZSN3"/>
<dbReference type="Gene3D" id="3.40.50.12780">
    <property type="entry name" value="N-terminal domain of ligase-like"/>
    <property type="match status" value="1"/>
</dbReference>
<evidence type="ECO:0000313" key="6">
    <source>
        <dbReference type="Proteomes" id="UP000254889"/>
    </source>
</evidence>
<dbReference type="PROSITE" id="PS00455">
    <property type="entry name" value="AMP_BINDING"/>
    <property type="match status" value="1"/>
</dbReference>
<dbReference type="OrthoDB" id="7315605at2"/>
<sequence>MLQTRELDLTLTKAFPPERRNVPDMLRMQAAQYGDRTLFACGETRWTYAETVDIAARTGGLLAAHGIARGDRVAIICGNKPEIMQLVLGAAWIGAVSVPINAASRGFQLQHMLGNSGAKILAVDAEFIEALEGLDFSALPLERIWLIGTPKAAPAAKPIPIDALPPATVAAPAATIAPGDLFTILYTSGTTGLSKGVCCPHAQYFWWALYTGWQLGVRAGDVLHTPLPLFHTNALNCFFQALLHGATQVAEPKFSVSGFWPALEKSGATVTYLLGAMVPMLLSRAPSPAEKAHKVRVALAPGVPGNYHAEFTERTGVVLLDGYGSTESNLIMASYVDDRKPGTMGKLVPGMEARIVDDNDEEVPDGTPGELILRCDHPFGFATGYFAMPEKTVEAWRNLWLHTGDRVVRDADGYYRFMDRMKDAIRRRGENISSFEVEQVLIRHPAVALAAIFPVSSDLAEDEVMAAIILKDGATATEEEMVRFCEGKMSYFAIPRFVEFVDSLPRTENGKVQKFKLRERGRTAATWDREKAGVVLKR</sequence>
<dbReference type="InterPro" id="IPR020845">
    <property type="entry name" value="AMP-binding_CS"/>
</dbReference>
<evidence type="ECO:0000256" key="1">
    <source>
        <dbReference type="ARBA" id="ARBA00006432"/>
    </source>
</evidence>
<gene>
    <name evidence="5" type="ORF">DW352_04990</name>
</gene>
<dbReference type="Proteomes" id="UP000254889">
    <property type="component" value="Chromosome"/>
</dbReference>
<name>A0A345ZSN3_9HYPH</name>
<organism evidence="5 6">
    <name type="scientific">Pseudolabrys taiwanensis</name>
    <dbReference type="NCBI Taxonomy" id="331696"/>
    <lineage>
        <taxon>Bacteria</taxon>
        <taxon>Pseudomonadati</taxon>
        <taxon>Pseudomonadota</taxon>
        <taxon>Alphaproteobacteria</taxon>
        <taxon>Hyphomicrobiales</taxon>
        <taxon>Xanthobacteraceae</taxon>
        <taxon>Pseudolabrys</taxon>
    </lineage>
</organism>
<dbReference type="GO" id="GO:0006631">
    <property type="term" value="P:fatty acid metabolic process"/>
    <property type="evidence" value="ECO:0007669"/>
    <property type="project" value="TreeGrafter"/>
</dbReference>
<evidence type="ECO:0000313" key="5">
    <source>
        <dbReference type="EMBL" id="AXK79930.1"/>
    </source>
</evidence>
<reference evidence="5 6" key="1">
    <citation type="submission" date="2018-07" db="EMBL/GenBank/DDBJ databases">
        <authorList>
            <person name="Quirk P.G."/>
            <person name="Krulwich T.A."/>
        </authorList>
    </citation>
    <scope>NUCLEOTIDE SEQUENCE [LARGE SCALE GENOMIC DNA]</scope>
    <source>
        <strain evidence="5 6">CC-BB4</strain>
    </source>
</reference>
<dbReference type="GO" id="GO:0031956">
    <property type="term" value="F:medium-chain fatty acid-CoA ligase activity"/>
    <property type="evidence" value="ECO:0007669"/>
    <property type="project" value="TreeGrafter"/>
</dbReference>
<evidence type="ECO:0000259" key="3">
    <source>
        <dbReference type="Pfam" id="PF00501"/>
    </source>
</evidence>
<keyword evidence="6" id="KW-1185">Reference proteome</keyword>
<dbReference type="CDD" id="cd05934">
    <property type="entry name" value="FACL_DitJ_like"/>
    <property type="match status" value="1"/>
</dbReference>
<proteinExistence type="inferred from homology"/>
<dbReference type="PANTHER" id="PTHR43201">
    <property type="entry name" value="ACYL-COA SYNTHETASE"/>
    <property type="match status" value="1"/>
</dbReference>
<dbReference type="InterPro" id="IPR025110">
    <property type="entry name" value="AMP-bd_C"/>
</dbReference>
<evidence type="ECO:0000256" key="2">
    <source>
        <dbReference type="ARBA" id="ARBA00022598"/>
    </source>
</evidence>
<comment type="similarity">
    <text evidence="1">Belongs to the ATP-dependent AMP-binding enzyme family.</text>
</comment>
<dbReference type="Gene3D" id="3.30.300.30">
    <property type="match status" value="1"/>
</dbReference>
<dbReference type="EMBL" id="CP031417">
    <property type="protein sequence ID" value="AXK79930.1"/>
    <property type="molecule type" value="Genomic_DNA"/>
</dbReference>
<dbReference type="KEGG" id="ptaw:DW352_04990"/>
<evidence type="ECO:0000259" key="4">
    <source>
        <dbReference type="Pfam" id="PF13193"/>
    </source>
</evidence>
<accession>A0A345ZSN3</accession>
<keyword evidence="2 5" id="KW-0436">Ligase</keyword>
<dbReference type="InterPro" id="IPR045851">
    <property type="entry name" value="AMP-bd_C_sf"/>
</dbReference>
<protein>
    <submittedName>
        <fullName evidence="5">ATP-dependent acyl-CoA ligase</fullName>
    </submittedName>
</protein>